<proteinExistence type="predicted"/>
<dbReference type="AlphaFoldDB" id="A0A699HJN2"/>
<comment type="caution">
    <text evidence="1">The sequence shown here is derived from an EMBL/GenBank/DDBJ whole genome shotgun (WGS) entry which is preliminary data.</text>
</comment>
<dbReference type="EMBL" id="BKCJ010170782">
    <property type="protein sequence ID" value="GEY34429.1"/>
    <property type="molecule type" value="Genomic_DNA"/>
</dbReference>
<protein>
    <submittedName>
        <fullName evidence="1">Uncharacterized protein</fullName>
    </submittedName>
</protein>
<name>A0A699HJN2_TANCI</name>
<gene>
    <name evidence="1" type="ORF">Tci_406403</name>
</gene>
<evidence type="ECO:0000313" key="1">
    <source>
        <dbReference type="EMBL" id="GEY34429.1"/>
    </source>
</evidence>
<organism evidence="1">
    <name type="scientific">Tanacetum cinerariifolium</name>
    <name type="common">Dalmatian daisy</name>
    <name type="synonym">Chrysanthemum cinerariifolium</name>
    <dbReference type="NCBI Taxonomy" id="118510"/>
    <lineage>
        <taxon>Eukaryota</taxon>
        <taxon>Viridiplantae</taxon>
        <taxon>Streptophyta</taxon>
        <taxon>Embryophyta</taxon>
        <taxon>Tracheophyta</taxon>
        <taxon>Spermatophyta</taxon>
        <taxon>Magnoliopsida</taxon>
        <taxon>eudicotyledons</taxon>
        <taxon>Gunneridae</taxon>
        <taxon>Pentapetalae</taxon>
        <taxon>asterids</taxon>
        <taxon>campanulids</taxon>
        <taxon>Asterales</taxon>
        <taxon>Asteraceae</taxon>
        <taxon>Asteroideae</taxon>
        <taxon>Anthemideae</taxon>
        <taxon>Anthemidinae</taxon>
        <taxon>Tanacetum</taxon>
    </lineage>
</organism>
<sequence length="136" mass="15717">MKILPVLTSNSTDVGTNVGVTASFQLSRIHYHMLMLMLKALKVKHSTSRLLMMNKNVIGQKAQDHVKFCNSNNHELLHHQRYSKSNNEVVFGEIVSLRSILWEIVSLDEEEEFASFQDKYEHVGQKHKLIKKVKSR</sequence>
<accession>A0A699HJN2</accession>
<reference evidence="1" key="1">
    <citation type="journal article" date="2019" name="Sci. Rep.">
        <title>Draft genome of Tanacetum cinerariifolium, the natural source of mosquito coil.</title>
        <authorList>
            <person name="Yamashiro T."/>
            <person name="Shiraishi A."/>
            <person name="Satake H."/>
            <person name="Nakayama K."/>
        </authorList>
    </citation>
    <scope>NUCLEOTIDE SEQUENCE</scope>
</reference>